<dbReference type="InterPro" id="IPR016024">
    <property type="entry name" value="ARM-type_fold"/>
</dbReference>
<name>A0A4P9ZSB1_9FUNG</name>
<proteinExistence type="predicted"/>
<keyword evidence="4" id="KW-1185">Reference proteome</keyword>
<dbReference type="AlphaFoldDB" id="A0A4P9ZSB1"/>
<evidence type="ECO:0000259" key="2">
    <source>
        <dbReference type="PROSITE" id="PS51363"/>
    </source>
</evidence>
<dbReference type="STRING" id="215637.A0A4P9ZSB1"/>
<protein>
    <submittedName>
        <fullName evidence="3">Armadillo-type protein</fullName>
    </submittedName>
</protein>
<evidence type="ECO:0000256" key="1">
    <source>
        <dbReference type="SAM" id="MobiDB-lite"/>
    </source>
</evidence>
<dbReference type="Pfam" id="PF25504">
    <property type="entry name" value="HEAT_5MP1_2"/>
    <property type="match status" value="1"/>
</dbReference>
<gene>
    <name evidence="3" type="ORF">BJ085DRAFT_36467</name>
</gene>
<dbReference type="SUPFAM" id="SSF48371">
    <property type="entry name" value="ARM repeat"/>
    <property type="match status" value="1"/>
</dbReference>
<feature type="compositionally biased region" description="Polar residues" evidence="1">
    <location>
        <begin position="1"/>
        <end position="12"/>
    </location>
</feature>
<dbReference type="Gene3D" id="1.25.40.180">
    <property type="match status" value="1"/>
</dbReference>
<dbReference type="InterPro" id="IPR057397">
    <property type="entry name" value="HEAT_5MP1_2"/>
</dbReference>
<organism evidence="3 4">
    <name type="scientific">Dimargaris cristalligena</name>
    <dbReference type="NCBI Taxonomy" id="215637"/>
    <lineage>
        <taxon>Eukaryota</taxon>
        <taxon>Fungi</taxon>
        <taxon>Fungi incertae sedis</taxon>
        <taxon>Zoopagomycota</taxon>
        <taxon>Kickxellomycotina</taxon>
        <taxon>Dimargaritomycetes</taxon>
        <taxon>Dimargaritales</taxon>
        <taxon>Dimargaritaceae</taxon>
        <taxon>Dimargaris</taxon>
    </lineage>
</organism>
<dbReference type="Proteomes" id="UP000268162">
    <property type="component" value="Unassembled WGS sequence"/>
</dbReference>
<dbReference type="InterPro" id="IPR051245">
    <property type="entry name" value="eIF5-mimic_regulator"/>
</dbReference>
<sequence length="425" mass="48594">MSSQPTTTSQKPALNGAKIKTRKRESKANAKFDPETFREQLLTIIDEVDPNQFDSVYAKLDVTGNTLDYRRYGEPLFEILITGGIIAPGGIIEKDDDVESRYNVFAVEDSVAAIQPHVEVLNKLIRRYKYLLRPLEETLKNLLQHVNKFSTAEANKLSILVALLITHQLIPLTIVTALLNDHLVKEGIALVCLTSILRVCISIQGVPQLGRYLKKGKLDDRLIEFFPPNKQDEESFARHFEVEDMKAVVELHNSIRENTHKAELTDSVREMIEEEKTDTEIVLHLKKLVKEHQWTESDVIGLIWDGIMSAVDWATRPEIIESQTLRQVKDWSRVLAFFTTQPRTEVELLGHVQVYCYDNAKLMKFFANIVRILYDNDVLSENAILFWNAKGAKPQGKSIFLKQMEPFVAALEEASDDEEEDEEEE</sequence>
<dbReference type="GO" id="GO:0005737">
    <property type="term" value="C:cytoplasm"/>
    <property type="evidence" value="ECO:0007669"/>
    <property type="project" value="TreeGrafter"/>
</dbReference>
<dbReference type="PROSITE" id="PS51363">
    <property type="entry name" value="W2"/>
    <property type="match status" value="1"/>
</dbReference>
<evidence type="ECO:0000313" key="4">
    <source>
        <dbReference type="Proteomes" id="UP000268162"/>
    </source>
</evidence>
<evidence type="ECO:0000313" key="3">
    <source>
        <dbReference type="EMBL" id="RKP36446.1"/>
    </source>
</evidence>
<dbReference type="InterPro" id="IPR003307">
    <property type="entry name" value="W2_domain"/>
</dbReference>
<dbReference type="GO" id="GO:0016020">
    <property type="term" value="C:membrane"/>
    <property type="evidence" value="ECO:0007669"/>
    <property type="project" value="TreeGrafter"/>
</dbReference>
<dbReference type="PANTHER" id="PTHR14208">
    <property type="entry name" value="BASIC LEUCINE ZIPPER AND W2 DOMAIN-CONTAINING PROTEIN"/>
    <property type="match status" value="1"/>
</dbReference>
<feature type="domain" description="W2" evidence="2">
    <location>
        <begin position="254"/>
        <end position="421"/>
    </location>
</feature>
<feature type="region of interest" description="Disordered" evidence="1">
    <location>
        <begin position="1"/>
        <end position="30"/>
    </location>
</feature>
<dbReference type="SMART" id="SM00515">
    <property type="entry name" value="eIF5C"/>
    <property type="match status" value="1"/>
</dbReference>
<dbReference type="PANTHER" id="PTHR14208:SF2">
    <property type="entry name" value="PROTEIN KRASAVIETZ"/>
    <property type="match status" value="1"/>
</dbReference>
<reference evidence="4" key="1">
    <citation type="journal article" date="2018" name="Nat. Microbiol.">
        <title>Leveraging single-cell genomics to expand the fungal tree of life.</title>
        <authorList>
            <person name="Ahrendt S.R."/>
            <person name="Quandt C.A."/>
            <person name="Ciobanu D."/>
            <person name="Clum A."/>
            <person name="Salamov A."/>
            <person name="Andreopoulos B."/>
            <person name="Cheng J.F."/>
            <person name="Woyke T."/>
            <person name="Pelin A."/>
            <person name="Henrissat B."/>
            <person name="Reynolds N.K."/>
            <person name="Benny G.L."/>
            <person name="Smith M.E."/>
            <person name="James T.Y."/>
            <person name="Grigoriev I.V."/>
        </authorList>
    </citation>
    <scope>NUCLEOTIDE SEQUENCE [LARGE SCALE GENOMIC DNA]</scope>
    <source>
        <strain evidence="4">RSA 468</strain>
    </source>
</reference>
<dbReference type="EMBL" id="ML002653">
    <property type="protein sequence ID" value="RKP36446.1"/>
    <property type="molecule type" value="Genomic_DNA"/>
</dbReference>
<accession>A0A4P9ZSB1</accession>
<dbReference type="Pfam" id="PF02020">
    <property type="entry name" value="W2"/>
    <property type="match status" value="1"/>
</dbReference>
<dbReference type="OrthoDB" id="1727522at2759"/>